<dbReference type="AlphaFoldDB" id="A0A2P6P6B4"/>
<dbReference type="EMBL" id="PDCK01000045">
    <property type="protein sequence ID" value="PRQ17459.1"/>
    <property type="molecule type" value="Genomic_DNA"/>
</dbReference>
<sequence>MTIGLSRFNLESFSSFRFHLVSLPPLLPCLARFLLPKVGKCAKVDFSCFHSRLYLASKYIFRTCRQYIA</sequence>
<keyword evidence="2" id="KW-1185">Reference proteome</keyword>
<dbReference type="Proteomes" id="UP000238479">
    <property type="component" value="Chromosome 7"/>
</dbReference>
<evidence type="ECO:0000313" key="2">
    <source>
        <dbReference type="Proteomes" id="UP000238479"/>
    </source>
</evidence>
<proteinExistence type="predicted"/>
<reference evidence="1 2" key="1">
    <citation type="journal article" date="2018" name="Nat. Genet.">
        <title>The Rosa genome provides new insights in the design of modern roses.</title>
        <authorList>
            <person name="Bendahmane M."/>
        </authorList>
    </citation>
    <scope>NUCLEOTIDE SEQUENCE [LARGE SCALE GENOMIC DNA]</scope>
    <source>
        <strain evidence="2">cv. Old Blush</strain>
    </source>
</reference>
<gene>
    <name evidence="1" type="ORF">RchiOBHm_Chr7g0195241</name>
</gene>
<evidence type="ECO:0000313" key="1">
    <source>
        <dbReference type="EMBL" id="PRQ17459.1"/>
    </source>
</evidence>
<protein>
    <submittedName>
        <fullName evidence="1">Uncharacterized protein</fullName>
    </submittedName>
</protein>
<accession>A0A2P6P6B4</accession>
<comment type="caution">
    <text evidence="1">The sequence shown here is derived from an EMBL/GenBank/DDBJ whole genome shotgun (WGS) entry which is preliminary data.</text>
</comment>
<dbReference type="Gramene" id="PRQ17459">
    <property type="protein sequence ID" value="PRQ17459"/>
    <property type="gene ID" value="RchiOBHm_Chr7g0195241"/>
</dbReference>
<organism evidence="1 2">
    <name type="scientific">Rosa chinensis</name>
    <name type="common">China rose</name>
    <dbReference type="NCBI Taxonomy" id="74649"/>
    <lineage>
        <taxon>Eukaryota</taxon>
        <taxon>Viridiplantae</taxon>
        <taxon>Streptophyta</taxon>
        <taxon>Embryophyta</taxon>
        <taxon>Tracheophyta</taxon>
        <taxon>Spermatophyta</taxon>
        <taxon>Magnoliopsida</taxon>
        <taxon>eudicotyledons</taxon>
        <taxon>Gunneridae</taxon>
        <taxon>Pentapetalae</taxon>
        <taxon>rosids</taxon>
        <taxon>fabids</taxon>
        <taxon>Rosales</taxon>
        <taxon>Rosaceae</taxon>
        <taxon>Rosoideae</taxon>
        <taxon>Rosoideae incertae sedis</taxon>
        <taxon>Rosa</taxon>
    </lineage>
</organism>
<name>A0A2P6P6B4_ROSCH</name>